<dbReference type="InterPro" id="IPR009959">
    <property type="entry name" value="Cyclase_SnoaL-like"/>
</dbReference>
<dbReference type="SUPFAM" id="SSF54427">
    <property type="entry name" value="NTF2-like"/>
    <property type="match status" value="1"/>
</dbReference>
<sequence>MRRSEAAAFYRHYLATGNAHAFDRLSDFVAEDVRVNDEVQGLPAYVAGLREVVRAFPDYQWRLQGLLIDGASIAAHFIDTGTHRGEFMGVAPTGRSVRTREFSVYHLKDGRLAEVWVTAGNLSILDQLRDAG</sequence>
<dbReference type="RefSeq" id="WP_203762853.1">
    <property type="nucleotide sequence ID" value="NZ_BAAAYJ010000048.1"/>
</dbReference>
<dbReference type="Gene3D" id="3.10.450.50">
    <property type="match status" value="1"/>
</dbReference>
<name>A0A919MLR5_9ACTN</name>
<keyword evidence="2" id="KW-1185">Reference proteome</keyword>
<dbReference type="AlphaFoldDB" id="A0A919MLR5"/>
<reference evidence="1" key="1">
    <citation type="submission" date="2021-01" db="EMBL/GenBank/DDBJ databases">
        <title>Whole genome shotgun sequence of Actinoplanes nipponensis NBRC 14063.</title>
        <authorList>
            <person name="Komaki H."/>
            <person name="Tamura T."/>
        </authorList>
    </citation>
    <scope>NUCLEOTIDE SEQUENCE</scope>
    <source>
        <strain evidence="1">NBRC 14063</strain>
    </source>
</reference>
<dbReference type="PANTHER" id="PTHR38436:SF1">
    <property type="entry name" value="ESTER CYCLASE"/>
    <property type="match status" value="1"/>
</dbReference>
<dbReference type="EMBL" id="BOMQ01000004">
    <property type="protein sequence ID" value="GIE46638.1"/>
    <property type="molecule type" value="Genomic_DNA"/>
</dbReference>
<gene>
    <name evidence="1" type="ORF">Ani05nite_01720</name>
</gene>
<protein>
    <submittedName>
        <fullName evidence="1">Ester cyclase</fullName>
    </submittedName>
</protein>
<comment type="caution">
    <text evidence="1">The sequence shown here is derived from an EMBL/GenBank/DDBJ whole genome shotgun (WGS) entry which is preliminary data.</text>
</comment>
<organism evidence="1 2">
    <name type="scientific">Actinoplanes nipponensis</name>
    <dbReference type="NCBI Taxonomy" id="135950"/>
    <lineage>
        <taxon>Bacteria</taxon>
        <taxon>Bacillati</taxon>
        <taxon>Actinomycetota</taxon>
        <taxon>Actinomycetes</taxon>
        <taxon>Micromonosporales</taxon>
        <taxon>Micromonosporaceae</taxon>
        <taxon>Actinoplanes</taxon>
    </lineage>
</organism>
<evidence type="ECO:0000313" key="1">
    <source>
        <dbReference type="EMBL" id="GIE46638.1"/>
    </source>
</evidence>
<evidence type="ECO:0000313" key="2">
    <source>
        <dbReference type="Proteomes" id="UP000647172"/>
    </source>
</evidence>
<dbReference type="Proteomes" id="UP000647172">
    <property type="component" value="Unassembled WGS sequence"/>
</dbReference>
<dbReference type="PANTHER" id="PTHR38436">
    <property type="entry name" value="POLYKETIDE CYCLASE SNOAL-LIKE DOMAIN"/>
    <property type="match status" value="1"/>
</dbReference>
<accession>A0A919MLR5</accession>
<dbReference type="GO" id="GO:0030638">
    <property type="term" value="P:polyketide metabolic process"/>
    <property type="evidence" value="ECO:0007669"/>
    <property type="project" value="InterPro"/>
</dbReference>
<dbReference type="Pfam" id="PF07366">
    <property type="entry name" value="SnoaL"/>
    <property type="match status" value="1"/>
</dbReference>
<dbReference type="InterPro" id="IPR032710">
    <property type="entry name" value="NTF2-like_dom_sf"/>
</dbReference>
<proteinExistence type="predicted"/>